<comment type="function">
    <text evidence="6">Sequence-specific RNA-binding protein that regulates translation and mRNA stability by binding the 3'-UTR of target mRNAs. Binds the APUM-binding elements (APBEs) in the 3'-UTR mRNA sequence of CLV1, PNH, WUS and FAS2.</text>
</comment>
<dbReference type="PROSITE" id="PS50303">
    <property type="entry name" value="PUM_HD"/>
    <property type="match status" value="1"/>
</dbReference>
<dbReference type="STRING" id="35608.A0A2U1MZ78"/>
<dbReference type="Proteomes" id="UP000245207">
    <property type="component" value="Unassembled WGS sequence"/>
</dbReference>
<feature type="compositionally biased region" description="Polar residues" evidence="8">
    <location>
        <begin position="149"/>
        <end position="159"/>
    </location>
</feature>
<feature type="repeat" description="Pumilio" evidence="7">
    <location>
        <begin position="694"/>
        <end position="729"/>
    </location>
</feature>
<gene>
    <name evidence="10" type="ORF">CTI12_AA284060</name>
</gene>
<dbReference type="Pfam" id="PF07990">
    <property type="entry name" value="NABP"/>
    <property type="match status" value="1"/>
</dbReference>
<feature type="repeat" description="Pumilio" evidence="7">
    <location>
        <begin position="586"/>
        <end position="621"/>
    </location>
</feature>
<keyword evidence="3" id="KW-0677">Repeat</keyword>
<feature type="compositionally biased region" description="Basic and acidic residues" evidence="8">
    <location>
        <begin position="138"/>
        <end position="148"/>
    </location>
</feature>
<proteinExistence type="predicted"/>
<organism evidence="10 11">
    <name type="scientific">Artemisia annua</name>
    <name type="common">Sweet wormwood</name>
    <dbReference type="NCBI Taxonomy" id="35608"/>
    <lineage>
        <taxon>Eukaryota</taxon>
        <taxon>Viridiplantae</taxon>
        <taxon>Streptophyta</taxon>
        <taxon>Embryophyta</taxon>
        <taxon>Tracheophyta</taxon>
        <taxon>Spermatophyta</taxon>
        <taxon>Magnoliopsida</taxon>
        <taxon>eudicotyledons</taxon>
        <taxon>Gunneridae</taxon>
        <taxon>Pentapetalae</taxon>
        <taxon>asterids</taxon>
        <taxon>campanulids</taxon>
        <taxon>Asterales</taxon>
        <taxon>Asteraceae</taxon>
        <taxon>Asteroideae</taxon>
        <taxon>Anthemideae</taxon>
        <taxon>Artemisiinae</taxon>
        <taxon>Artemisia</taxon>
    </lineage>
</organism>
<dbReference type="InterPro" id="IPR033133">
    <property type="entry name" value="PUM-HD"/>
</dbReference>
<dbReference type="EMBL" id="PKPP01004001">
    <property type="protein sequence ID" value="PWA66570.1"/>
    <property type="molecule type" value="Genomic_DNA"/>
</dbReference>
<evidence type="ECO:0000256" key="8">
    <source>
        <dbReference type="SAM" id="MobiDB-lite"/>
    </source>
</evidence>
<dbReference type="Gene3D" id="1.25.10.10">
    <property type="entry name" value="Leucine-rich Repeat Variant"/>
    <property type="match status" value="1"/>
</dbReference>
<dbReference type="PANTHER" id="PTHR12537:SF12">
    <property type="entry name" value="MATERNAL PROTEIN PUMILIO"/>
    <property type="match status" value="1"/>
</dbReference>
<feature type="region of interest" description="Disordered" evidence="8">
    <location>
        <begin position="227"/>
        <end position="260"/>
    </location>
</feature>
<reference evidence="10 11" key="1">
    <citation type="journal article" date="2018" name="Mol. Plant">
        <title>The genome of Artemisia annua provides insight into the evolution of Asteraceae family and artemisinin biosynthesis.</title>
        <authorList>
            <person name="Shen Q."/>
            <person name="Zhang L."/>
            <person name="Liao Z."/>
            <person name="Wang S."/>
            <person name="Yan T."/>
            <person name="Shi P."/>
            <person name="Liu M."/>
            <person name="Fu X."/>
            <person name="Pan Q."/>
            <person name="Wang Y."/>
            <person name="Lv Z."/>
            <person name="Lu X."/>
            <person name="Zhang F."/>
            <person name="Jiang W."/>
            <person name="Ma Y."/>
            <person name="Chen M."/>
            <person name="Hao X."/>
            <person name="Li L."/>
            <person name="Tang Y."/>
            <person name="Lv G."/>
            <person name="Zhou Y."/>
            <person name="Sun X."/>
            <person name="Brodelius P.E."/>
            <person name="Rose J.K.C."/>
            <person name="Tang K."/>
        </authorList>
    </citation>
    <scope>NUCLEOTIDE SEQUENCE [LARGE SCALE GENOMIC DNA]</scope>
    <source>
        <strain evidence="11">cv. Huhao1</strain>
        <tissue evidence="10">Leaf</tissue>
    </source>
</reference>
<dbReference type="InterPro" id="IPR016024">
    <property type="entry name" value="ARM-type_fold"/>
</dbReference>
<feature type="compositionally biased region" description="Polar residues" evidence="8">
    <location>
        <begin position="227"/>
        <end position="244"/>
    </location>
</feature>
<evidence type="ECO:0000256" key="7">
    <source>
        <dbReference type="PROSITE-ProRule" id="PRU00317"/>
    </source>
</evidence>
<dbReference type="GO" id="GO:0005737">
    <property type="term" value="C:cytoplasm"/>
    <property type="evidence" value="ECO:0007669"/>
    <property type="project" value="UniProtKB-SubCell"/>
</dbReference>
<dbReference type="OrthoDB" id="668540at2759"/>
<accession>A0A2U1MZ78</accession>
<dbReference type="SUPFAM" id="SSF48371">
    <property type="entry name" value="ARM repeat"/>
    <property type="match status" value="1"/>
</dbReference>
<dbReference type="InterPro" id="IPR001313">
    <property type="entry name" value="Pumilio_RNA-bd_rpt"/>
</dbReference>
<keyword evidence="4" id="KW-0810">Translation regulation</keyword>
<keyword evidence="5" id="KW-0694">RNA-binding</keyword>
<evidence type="ECO:0000259" key="9">
    <source>
        <dbReference type="PROSITE" id="PS50303"/>
    </source>
</evidence>
<keyword evidence="11" id="KW-1185">Reference proteome</keyword>
<evidence type="ECO:0000256" key="2">
    <source>
        <dbReference type="ARBA" id="ARBA00022490"/>
    </source>
</evidence>
<dbReference type="Pfam" id="PF00806">
    <property type="entry name" value="PUF"/>
    <property type="match status" value="8"/>
</dbReference>
<comment type="caution">
    <text evidence="10">The sequence shown here is derived from an EMBL/GenBank/DDBJ whole genome shotgun (WGS) entry which is preliminary data.</text>
</comment>
<evidence type="ECO:0000256" key="6">
    <source>
        <dbReference type="ARBA" id="ARBA00055193"/>
    </source>
</evidence>
<feature type="repeat" description="Pumilio" evidence="7">
    <location>
        <begin position="622"/>
        <end position="657"/>
    </location>
</feature>
<evidence type="ECO:0000256" key="3">
    <source>
        <dbReference type="ARBA" id="ARBA00022737"/>
    </source>
</evidence>
<feature type="region of interest" description="Disordered" evidence="8">
    <location>
        <begin position="127"/>
        <end position="194"/>
    </location>
</feature>
<evidence type="ECO:0000256" key="5">
    <source>
        <dbReference type="ARBA" id="ARBA00022884"/>
    </source>
</evidence>
<dbReference type="PANTHER" id="PTHR12537">
    <property type="entry name" value="RNA BINDING PROTEIN PUMILIO-RELATED"/>
    <property type="match status" value="1"/>
</dbReference>
<dbReference type="FunFam" id="1.25.10.10:FF:000004">
    <property type="entry name" value="Pumilio homolog 1 isoform 2"/>
    <property type="match status" value="1"/>
</dbReference>
<dbReference type="AlphaFoldDB" id="A0A2U1MZ78"/>
<feature type="repeat" description="Pumilio" evidence="7">
    <location>
        <begin position="802"/>
        <end position="843"/>
    </location>
</feature>
<dbReference type="InterPro" id="IPR012940">
    <property type="entry name" value="NABP"/>
</dbReference>
<feature type="repeat" description="Pumilio" evidence="7">
    <location>
        <begin position="658"/>
        <end position="693"/>
    </location>
</feature>
<feature type="repeat" description="Pumilio" evidence="7">
    <location>
        <begin position="550"/>
        <end position="585"/>
    </location>
</feature>
<keyword evidence="2" id="KW-0963">Cytoplasm</keyword>
<dbReference type="SMART" id="SM00025">
    <property type="entry name" value="Pumilio"/>
    <property type="match status" value="8"/>
</dbReference>
<feature type="repeat" description="Pumilio" evidence="7">
    <location>
        <begin position="766"/>
        <end position="801"/>
    </location>
</feature>
<name>A0A2U1MZ78_ARTAN</name>
<dbReference type="GO" id="GO:0006417">
    <property type="term" value="P:regulation of translation"/>
    <property type="evidence" value="ECO:0007669"/>
    <property type="project" value="UniProtKB-KW"/>
</dbReference>
<feature type="domain" description="PUM-HD" evidence="9">
    <location>
        <begin position="530"/>
        <end position="869"/>
    </location>
</feature>
<evidence type="ECO:0000313" key="10">
    <source>
        <dbReference type="EMBL" id="PWA66570.1"/>
    </source>
</evidence>
<dbReference type="InterPro" id="IPR033712">
    <property type="entry name" value="Pumilio_RNA-bd"/>
</dbReference>
<dbReference type="InterPro" id="IPR011989">
    <property type="entry name" value="ARM-like"/>
</dbReference>
<dbReference type="CDD" id="cd07920">
    <property type="entry name" value="Pumilio"/>
    <property type="match status" value="1"/>
</dbReference>
<evidence type="ECO:0000256" key="4">
    <source>
        <dbReference type="ARBA" id="ARBA00022845"/>
    </source>
</evidence>
<sequence>MEEGMMKGLSGNSDNSLENELELILRHRERRAVILDQERGMGMNMHRSGSAPPTVEGSLSAVGSLYRNNDIDHVDNGNSISTSGVLTEEELRSHPMYLSYYYAHGNFNPRLPPPLLSKEDWRVAQRFQVGGGSSSSEGTKDWWKKESGNDSGNSSSLFSMQPDLGIHKGTESDQWVTKSDGLIGLPSPSMGGRRKSFADILQEGLEPRASSSNRISRPASQNAIFSSSFTPVVGPSTSASSTPEPQLARRAPSTGLPPVSSVVRPAVDVATSFSSLSISKGRLPDGDSSSQCTYHDAMNDQRLSFQHNSRKDDFGAVNFHRRAVSSADLSSDRHMFDFSNFEGSNLRNQVDNIHGIDFSGRVPNRHMFDFSKFEDSNVRNEVNSFHAMNLSGRMPNRYTPVNNHLPSASALNTGGNEQLMRRCNYPPMSCMHSPLMDSRYVSHGHEDMQALHKLYLEALLAQHNQHYGSPLFGRSGSLNHIYGNPTYGRGIPYHRKLVESSRLLSQQERAMQFAPSFRNTVCDIISDQRYVSSLLDELKNNKNKSFELSDVVGHLIEFSTDQYGSRFIQQKLETASVAEKNLIFPEIIPHARNLMTDVFGNYVIQKFFEHGTESQRKELAGQLLGHVLPLSLQMYGCRVIQKALEVVDVEQQNQMVTELDGSVMKCVRDQNGNHVIQKCIECVPQEQIQFIVSSFIGQVVSLSSHPYGCRVIQRVLEHCDDLNTQLVLDEILNSVYTLAQDQYGNYVIQHVLQHGKPRERSIIIRKLTGQIVKMSLQKFASNVVEKCLAYGSPEEREILVKEMLGSTDENEPLQAMMKDPFGNYVVQKVLETCDDQTREFILSRIKVHLAALKRYTFGKHIVSRVEKLVASGGEKHKGTLQHQLHRVLEVSCF</sequence>
<dbReference type="PROSITE" id="PS50302">
    <property type="entry name" value="PUM"/>
    <property type="match status" value="8"/>
</dbReference>
<feature type="repeat" description="Pumilio" evidence="7">
    <location>
        <begin position="730"/>
        <end position="765"/>
    </location>
</feature>
<evidence type="ECO:0000256" key="1">
    <source>
        <dbReference type="ARBA" id="ARBA00004496"/>
    </source>
</evidence>
<protein>
    <submittedName>
        <fullName evidence="10">Nucleic acid binding NABP, Armadillo-type fold protein</fullName>
    </submittedName>
</protein>
<comment type="subcellular location">
    <subcellularLocation>
        <location evidence="1">Cytoplasm</location>
    </subcellularLocation>
</comment>
<evidence type="ECO:0000313" key="11">
    <source>
        <dbReference type="Proteomes" id="UP000245207"/>
    </source>
</evidence>
<dbReference type="GO" id="GO:0003729">
    <property type="term" value="F:mRNA binding"/>
    <property type="evidence" value="ECO:0007669"/>
    <property type="project" value="TreeGrafter"/>
</dbReference>